<dbReference type="AlphaFoldDB" id="F2WVL0"/>
<reference evidence="2" key="1">
    <citation type="submission" date="2010-09" db="EMBL/GenBank/DDBJ databases">
        <authorList>
            <person name="Garcia O."/>
            <person name="Costa G.G.L."/>
            <person name="Tiburcio R.A."/>
            <person name="Medrano F.J."/>
            <person name="Carazzolle M.F."/>
            <person name="Thomazella D.T."/>
            <person name="Schuster S.C."/>
            <person name="Carlson J.E."/>
            <person name="Guiltinan M.J."/>
            <person name="Bailey B.A."/>
            <person name="Mieckowski P."/>
            <person name="Pereira G.A.G."/>
            <person name="Meinhardt L.W."/>
        </authorList>
    </citation>
    <scope>NUCLEOTIDE SEQUENCE</scope>
</reference>
<proteinExistence type="predicted"/>
<dbReference type="EMBL" id="HQ259115">
    <property type="protein sequence ID" value="ADO51602.1"/>
    <property type="molecule type" value="Genomic_DNA"/>
</dbReference>
<dbReference type="RefSeq" id="YP_004376381.1">
    <property type="nucleotide sequence ID" value="NC_015400.1"/>
</dbReference>
<keyword evidence="1" id="KW-1133">Transmembrane helix</keyword>
<geneLocation type="mitochondrion" evidence="2"/>
<evidence type="ECO:0000313" key="2">
    <source>
        <dbReference type="EMBL" id="ADO51602.1"/>
    </source>
</evidence>
<feature type="transmembrane region" description="Helical" evidence="1">
    <location>
        <begin position="123"/>
        <end position="144"/>
    </location>
</feature>
<sequence length="253" mass="28750">MFQKIIISPLIILLKSFKVRLLDKITFSIIIWSLFLTLTFFVILSLDLLHNISPKIFYNLSINNLICNLNHNSNIFINFNFTYYKVIFIISFIFTLFLDHWIMNKLPSSSFKIYYIKFRNLHYFFKIPILFLINFLFFTLLSYFNLYIPLNFFNLDNFLNFMGNSSEEVPSGNNSNIKIDASGSNTTVQLPIPKLNINIPLEAANNMVAAASSGGGAMVAYKAAQTYPGPPLGKAAVGVGVYSGIQSRNSSNR</sequence>
<dbReference type="Proteomes" id="UP000017559">
    <property type="component" value="Mitochondrion"/>
</dbReference>
<dbReference type="GeneID" id="10446104"/>
<evidence type="ECO:0000256" key="1">
    <source>
        <dbReference type="SAM" id="Phobius"/>
    </source>
</evidence>
<accession>F2WVL0</accession>
<keyword evidence="1" id="KW-0812">Transmembrane</keyword>
<protein>
    <submittedName>
        <fullName evidence="2">Hyp19</fullName>
    </submittedName>
</protein>
<keyword evidence="1" id="KW-0472">Membrane</keyword>
<reference key="2">
    <citation type="journal article" date="2012" name="Fungal Biol.">
        <title>The mitochondrial genome of Moniliophthora roreri, the frosty pod rot pathogen of cacao.</title>
        <authorList>
            <person name="Costa G.G.L."/>
            <person name="Cabrera O.G."/>
            <person name="Tiburcio R.A."/>
            <person name="Medrano F.J."/>
            <person name="Carazzolle M.F."/>
            <person name="Thomazella D.P.T."/>
            <person name="Schuster S.C."/>
            <person name="Carlson J.E."/>
            <person name="Guiltinan M.J."/>
            <person name="Bailey B.A."/>
            <person name="Mieczkowski P."/>
            <person name="Pereira G.A.G."/>
            <person name="Meinhardt L.W."/>
        </authorList>
    </citation>
    <scope>NUCLEOTIDE SEQUENCE [LARGE SCALE GENOMIC DNA]</scope>
    <source>
        <strain>MCA 2997</strain>
    </source>
</reference>
<keyword evidence="2" id="KW-0496">Mitochondrion</keyword>
<gene>
    <name evidence="2" type="primary">hyp19</name>
</gene>
<evidence type="ECO:0000313" key="3">
    <source>
        <dbReference type="Proteomes" id="UP000017559"/>
    </source>
</evidence>
<keyword evidence="3" id="KW-1185">Reference proteome</keyword>
<organism>
    <name type="scientific">Moniliophthora roreri (strain MCA 2997)</name>
    <name type="common">Cocoa frosty pod rot fungus</name>
    <name type="synonym">Crinipellis roreri</name>
    <dbReference type="NCBI Taxonomy" id="1381753"/>
    <lineage>
        <taxon>Eukaryota</taxon>
        <taxon>Fungi</taxon>
        <taxon>Dikarya</taxon>
        <taxon>Basidiomycota</taxon>
        <taxon>Agaricomycotina</taxon>
        <taxon>Agaricomycetes</taxon>
        <taxon>Agaricomycetidae</taxon>
        <taxon>Agaricales</taxon>
        <taxon>Marasmiineae</taxon>
        <taxon>Marasmiaceae</taxon>
        <taxon>Moniliophthora</taxon>
    </lineage>
</organism>
<feature type="transmembrane region" description="Helical" evidence="1">
    <location>
        <begin position="82"/>
        <end position="102"/>
    </location>
</feature>
<name>F2WVL0_MONRO</name>
<feature type="transmembrane region" description="Helical" evidence="1">
    <location>
        <begin position="21"/>
        <end position="44"/>
    </location>
</feature>